<keyword evidence="9" id="KW-1185">Reference proteome</keyword>
<proteinExistence type="predicted"/>
<evidence type="ECO:0000256" key="5">
    <source>
        <dbReference type="ARBA" id="ARBA00022801"/>
    </source>
</evidence>
<feature type="domain" description="Peptidase A2" evidence="7">
    <location>
        <begin position="357"/>
        <end position="435"/>
    </location>
</feature>
<keyword evidence="1" id="KW-0808">Transferase</keyword>
<organism evidence="8 9">
    <name type="scientific">Magallana gigas</name>
    <name type="common">Pacific oyster</name>
    <name type="synonym">Crassostrea gigas</name>
    <dbReference type="NCBI Taxonomy" id="29159"/>
    <lineage>
        <taxon>Eukaryota</taxon>
        <taxon>Metazoa</taxon>
        <taxon>Spiralia</taxon>
        <taxon>Lophotrochozoa</taxon>
        <taxon>Mollusca</taxon>
        <taxon>Bivalvia</taxon>
        <taxon>Autobranchia</taxon>
        <taxon>Pteriomorphia</taxon>
        <taxon>Ostreida</taxon>
        <taxon>Ostreoidea</taxon>
        <taxon>Ostreidae</taxon>
        <taxon>Magallana</taxon>
    </lineage>
</organism>
<evidence type="ECO:0000313" key="9">
    <source>
        <dbReference type="Proteomes" id="UP000005408"/>
    </source>
</evidence>
<evidence type="ECO:0000256" key="1">
    <source>
        <dbReference type="ARBA" id="ARBA00022679"/>
    </source>
</evidence>
<feature type="region of interest" description="Disordered" evidence="6">
    <location>
        <begin position="275"/>
        <end position="304"/>
    </location>
</feature>
<evidence type="ECO:0000256" key="2">
    <source>
        <dbReference type="ARBA" id="ARBA00022695"/>
    </source>
</evidence>
<dbReference type="SUPFAM" id="SSF50630">
    <property type="entry name" value="Acid proteases"/>
    <property type="match status" value="1"/>
</dbReference>
<evidence type="ECO:0000256" key="6">
    <source>
        <dbReference type="SAM" id="MobiDB-lite"/>
    </source>
</evidence>
<dbReference type="EnsemblMetazoa" id="G21777.1">
    <property type="protein sequence ID" value="G21777.1:cds"/>
    <property type="gene ID" value="G21777"/>
</dbReference>
<dbReference type="Gene3D" id="2.40.70.10">
    <property type="entry name" value="Acid Proteases"/>
    <property type="match status" value="1"/>
</dbReference>
<evidence type="ECO:0000259" key="7">
    <source>
        <dbReference type="PROSITE" id="PS50175"/>
    </source>
</evidence>
<protein>
    <recommendedName>
        <fullName evidence="7">Peptidase A2 domain-containing protein</fullName>
    </recommendedName>
</protein>
<feature type="region of interest" description="Disordered" evidence="6">
    <location>
        <begin position="613"/>
        <end position="671"/>
    </location>
</feature>
<dbReference type="Proteomes" id="UP000005408">
    <property type="component" value="Unassembled WGS sequence"/>
</dbReference>
<keyword evidence="3" id="KW-0540">Nuclease</keyword>
<feature type="region of interest" description="Disordered" evidence="6">
    <location>
        <begin position="215"/>
        <end position="234"/>
    </location>
</feature>
<accession>A0A8W8JZM0</accession>
<feature type="compositionally biased region" description="Basic and acidic residues" evidence="6">
    <location>
        <begin position="630"/>
        <end position="641"/>
    </location>
</feature>
<dbReference type="PANTHER" id="PTHR37984:SF5">
    <property type="entry name" value="PROTEIN NYNRIN-LIKE"/>
    <property type="match status" value="1"/>
</dbReference>
<feature type="compositionally biased region" description="Basic residues" evidence="6">
    <location>
        <begin position="285"/>
        <end position="304"/>
    </location>
</feature>
<keyword evidence="2" id="KW-0548">Nucleotidyltransferase</keyword>
<dbReference type="InterPro" id="IPR001995">
    <property type="entry name" value="Peptidase_A2_cat"/>
</dbReference>
<dbReference type="AlphaFoldDB" id="A0A8W8JZM0"/>
<dbReference type="InterPro" id="IPR050951">
    <property type="entry name" value="Retrovirus_Pol_polyprotein"/>
</dbReference>
<keyword evidence="5" id="KW-0378">Hydrolase</keyword>
<dbReference type="GO" id="GO:0006508">
    <property type="term" value="P:proteolysis"/>
    <property type="evidence" value="ECO:0007669"/>
    <property type="project" value="InterPro"/>
</dbReference>
<dbReference type="PANTHER" id="PTHR37984">
    <property type="entry name" value="PROTEIN CBG26694"/>
    <property type="match status" value="1"/>
</dbReference>
<dbReference type="GO" id="GO:0004519">
    <property type="term" value="F:endonuclease activity"/>
    <property type="evidence" value="ECO:0007669"/>
    <property type="project" value="UniProtKB-KW"/>
</dbReference>
<dbReference type="PROSITE" id="PS50175">
    <property type="entry name" value="ASP_PROT_RETROV"/>
    <property type="match status" value="1"/>
</dbReference>
<evidence type="ECO:0000313" key="8">
    <source>
        <dbReference type="EnsemblMetazoa" id="G21777.1:cds"/>
    </source>
</evidence>
<dbReference type="GO" id="GO:0016779">
    <property type="term" value="F:nucleotidyltransferase activity"/>
    <property type="evidence" value="ECO:0007669"/>
    <property type="project" value="UniProtKB-KW"/>
</dbReference>
<dbReference type="InterPro" id="IPR021109">
    <property type="entry name" value="Peptidase_aspartic_dom_sf"/>
</dbReference>
<sequence>MSHSGIKTLPEFIIAESNSGAKEWEAYKRDFLVHLDALGLDDKPGKRKVGLLLANMGREAVKIYDSFTWAPQIEEDRDNNIEAQPGENKHDLETVFKKFDRHFGVHNYRNIKRQEFLKTRRGKNTIMDYISELKRKAEFCEYGEQKEGLICDMIINGVNDMKCSEKLMEIPAGELTLDRVIQTCRQVELTNVHLKNLDAENPSVNFANTKYNTSYEKPRTFGQPVQRGQRGGSRYQGTHPYCANCSKHHIKGHCPAFNKHCDACGQKGHFKHSNLCQSRAAPPRGHQRSRRNFRGRGHPPRRSRVYYAEDNTPHDNSELEEMFNQCTVQDVWTASTDTNSESTGDWKVTFDIGNKKLTLDIDSGAQCNILSKTSAENFSSVAPITDSNVIINGVSTKVKAFGQISLPCKYKDTERLVSFQVIDNPRPLQLLGKEIGLADCLSRLPLENSDEWLIDDEMMVMVAETLSYTNHETLVESTKKDQQLQILKQVICQGWPERKCDVPLEVMPFWDFRDELSTYNGFIYRGERTVIPAKPRPQCELGDSIRIQTPDGWKPATYVSASVHPRSHMVEAGSQGRTYRRNNCKLMKTREDPHVIQPKHEGFASPTLEVPILRNPSANHLPPAKPKPALPEEKPKVEQKSEPGQAQDTQRRCTRSGRAVTKPKYLSDYSV</sequence>
<keyword evidence="4" id="KW-0255">Endonuclease</keyword>
<evidence type="ECO:0000256" key="3">
    <source>
        <dbReference type="ARBA" id="ARBA00022722"/>
    </source>
</evidence>
<reference evidence="8" key="1">
    <citation type="submission" date="2022-08" db="UniProtKB">
        <authorList>
            <consortium name="EnsemblMetazoa"/>
        </authorList>
    </citation>
    <scope>IDENTIFICATION</scope>
    <source>
        <strain evidence="8">05x7-T-G4-1.051#20</strain>
    </source>
</reference>
<evidence type="ECO:0000256" key="4">
    <source>
        <dbReference type="ARBA" id="ARBA00022759"/>
    </source>
</evidence>
<dbReference type="GO" id="GO:0004190">
    <property type="term" value="F:aspartic-type endopeptidase activity"/>
    <property type="evidence" value="ECO:0007669"/>
    <property type="project" value="InterPro"/>
</dbReference>
<name>A0A8W8JZM0_MAGGI</name>